<evidence type="ECO:0000256" key="1">
    <source>
        <dbReference type="SAM" id="MobiDB-lite"/>
    </source>
</evidence>
<reference evidence="2" key="1">
    <citation type="submission" date="2021-02" db="EMBL/GenBank/DDBJ databases">
        <authorList>
            <person name="Dougan E. K."/>
            <person name="Rhodes N."/>
            <person name="Thang M."/>
            <person name="Chan C."/>
        </authorList>
    </citation>
    <scope>NUCLEOTIDE SEQUENCE</scope>
</reference>
<evidence type="ECO:0000313" key="2">
    <source>
        <dbReference type="EMBL" id="CAE8601902.1"/>
    </source>
</evidence>
<evidence type="ECO:0000313" key="3">
    <source>
        <dbReference type="Proteomes" id="UP000654075"/>
    </source>
</evidence>
<dbReference type="Proteomes" id="UP000654075">
    <property type="component" value="Unassembled WGS sequence"/>
</dbReference>
<name>A0A813EIG7_POLGL</name>
<sequence length="176" mass="19097">MLSHLSSVGFEVTVKTRDTCQSKSTAAAVRQSVAGTSHMRPAVCRITCCQLTCATQDPTPPIRICMVLPGINETNGEATRQHKVLQEVPEQLDSLLVPEVSDRLRGGLPCGQTQTQTARMDDLQTGDVHSDGTAFLFLRRERFSKVVSFSGLPLSPKRQEAPPKPGQACSLPHSKT</sequence>
<keyword evidence="3" id="KW-1185">Reference proteome</keyword>
<organism evidence="2 3">
    <name type="scientific">Polarella glacialis</name>
    <name type="common">Dinoflagellate</name>
    <dbReference type="NCBI Taxonomy" id="89957"/>
    <lineage>
        <taxon>Eukaryota</taxon>
        <taxon>Sar</taxon>
        <taxon>Alveolata</taxon>
        <taxon>Dinophyceae</taxon>
        <taxon>Suessiales</taxon>
        <taxon>Suessiaceae</taxon>
        <taxon>Polarella</taxon>
    </lineage>
</organism>
<protein>
    <submittedName>
        <fullName evidence="2">Uncharacterized protein</fullName>
    </submittedName>
</protein>
<feature type="region of interest" description="Disordered" evidence="1">
    <location>
        <begin position="152"/>
        <end position="176"/>
    </location>
</feature>
<gene>
    <name evidence="2" type="ORF">PGLA1383_LOCUS20168</name>
</gene>
<proteinExistence type="predicted"/>
<accession>A0A813EIG7</accession>
<dbReference type="AlphaFoldDB" id="A0A813EIG7"/>
<comment type="caution">
    <text evidence="2">The sequence shown here is derived from an EMBL/GenBank/DDBJ whole genome shotgun (WGS) entry which is preliminary data.</text>
</comment>
<dbReference type="EMBL" id="CAJNNV010013651">
    <property type="protein sequence ID" value="CAE8601902.1"/>
    <property type="molecule type" value="Genomic_DNA"/>
</dbReference>